<dbReference type="Gene3D" id="3.10.20.310">
    <property type="entry name" value="membrane protein fhac"/>
    <property type="match status" value="5"/>
</dbReference>
<dbReference type="InterPro" id="IPR034746">
    <property type="entry name" value="POTRA"/>
</dbReference>
<dbReference type="PIRSF" id="PIRSF006076">
    <property type="entry name" value="OM_assembly_OMP85"/>
    <property type="match status" value="1"/>
</dbReference>
<name>A0A6G9JSU0_9GAMM</name>
<evidence type="ECO:0000256" key="1">
    <source>
        <dbReference type="ARBA" id="ARBA00004370"/>
    </source>
</evidence>
<dbReference type="PROSITE" id="PS51779">
    <property type="entry name" value="POTRA"/>
    <property type="match status" value="5"/>
</dbReference>
<evidence type="ECO:0000256" key="5">
    <source>
        <dbReference type="ARBA" id="ARBA00022737"/>
    </source>
</evidence>
<organism evidence="11 12">
    <name type="scientific">Buchnera aphidicola</name>
    <name type="common">Microlophium carnosum</name>
    <dbReference type="NCBI Taxonomy" id="2708354"/>
    <lineage>
        <taxon>Bacteria</taxon>
        <taxon>Pseudomonadati</taxon>
        <taxon>Pseudomonadota</taxon>
        <taxon>Gammaproteobacteria</taxon>
        <taxon>Enterobacterales</taxon>
        <taxon>Erwiniaceae</taxon>
        <taxon>Buchnera</taxon>
    </lineage>
</organism>
<reference evidence="11 12" key="1">
    <citation type="submission" date="2020-04" db="EMBL/GenBank/DDBJ databases">
        <title>Parallel evolution in the integration of a co-obligate aphid symbiosis.</title>
        <authorList>
            <person name="Monnin D."/>
            <person name="Jackson R."/>
            <person name="Kiers E.T."/>
            <person name="Bunker M."/>
            <person name="Ellers J."/>
            <person name="Henry L.M."/>
        </authorList>
    </citation>
    <scope>NUCLEOTIDE SEQUENCE [LARGE SCALE GENOMIC DNA]</scope>
    <source>
        <strain evidence="11">MCAR-56B</strain>
    </source>
</reference>
<protein>
    <recommendedName>
        <fullName evidence="8 9">Outer membrane protein assembly factor BamA</fullName>
    </recommendedName>
</protein>
<feature type="domain" description="POTRA" evidence="10">
    <location>
        <begin position="266"/>
        <end position="344"/>
    </location>
</feature>
<feature type="signal peptide" evidence="8">
    <location>
        <begin position="1"/>
        <end position="20"/>
    </location>
</feature>
<keyword evidence="7 8" id="KW-0998">Cell outer membrane</keyword>
<keyword evidence="6 8" id="KW-0472">Membrane</keyword>
<dbReference type="AlphaFoldDB" id="A0A6G9JSU0"/>
<sequence precursor="true">MFIKNFFIAFLMFFSLIVCAKNTFLVKDIQFKGLKNFSQNEALKSIVFSIGNQISQYDVQNSIKSLFKTGKFEDIKVVLSDKTVIFNVRERPIISNVAISGNHIINNSILDKYLAQLNIEKSKPFNDFFTDIFVKEIGDAYHDFGRYKSNVKILKIFSESNTVNLKILINEGIPIKINSINILGIQNFSKEEIFSLLKSKDHHSWWNILSKCIYSSKELNNDLERLKYFYLSHGYFYFHVNSKKIDFIQDQNKINITINISEGKKYNISNFFINGNVFPYQDVISNFININHYELYNQEKIDIIVNKIRRFLHENGYINAQVIVIPKVNHEKKTIVLDFDIDIKQRFFVNRIHFSGNEVTQDKVLRREIKQVEGKYFNIKLLELGKTLLEKTHYFSDVEIITKINPHKSNQVDITYKVKEQPTGSINFGLGYGVDSGISFNMSFSQENIFGSGNSLKANIIKNENQKYADISMSYPYFFSNSIDLNTRVFYNDLKYHFNNISNLLKKTYGFESNLGFSINDTNKLNFGFGFTHNGINNQEKKIDSSLLIKKSLNTIFLKNDFVDDFTINYSWIYSNLEYLYFPVSGNQIHISGKNTLPGSDNSFYKIMLDSENFIPLDKEKSFIFLSHIYMGVGNIFNKEKLPFYENFYTSSVNNIRGFRINTIGPKSTYENTNSEDCIGYENNNFCESIDSIGGNLTFSSNLELIVPFPLIDQKYSKFLRASLFLDVGNIWDIQYKNPRNVNFFSFVKDNILDDVYSSVGCSLQWFSPIGPLVFSYAIPITKNKNYQLEPFQFNIGKNW</sequence>
<proteinExistence type="inferred from homology"/>
<dbReference type="InterPro" id="IPR039910">
    <property type="entry name" value="D15-like"/>
</dbReference>
<evidence type="ECO:0000313" key="12">
    <source>
        <dbReference type="Proteomes" id="UP000503183"/>
    </source>
</evidence>
<feature type="domain" description="POTRA" evidence="10">
    <location>
        <begin position="24"/>
        <end position="91"/>
    </location>
</feature>
<dbReference type="HAMAP" id="MF_01430">
    <property type="entry name" value="OM_assembly_BamA"/>
    <property type="match status" value="1"/>
</dbReference>
<comment type="function">
    <text evidence="8">Part of the outer membrane protein assembly complex, which is involved in assembly and insertion of beta-barrel proteins into the outer membrane. Constitutes, with BamD, the core component of the assembly machinery.</text>
</comment>
<dbReference type="PANTHER" id="PTHR12815">
    <property type="entry name" value="SORTING AND ASSEMBLY MACHINERY SAMM50 PROTEIN FAMILY MEMBER"/>
    <property type="match status" value="1"/>
</dbReference>
<dbReference type="InterPro" id="IPR010827">
    <property type="entry name" value="BamA/TamA_POTRA"/>
</dbReference>
<evidence type="ECO:0000256" key="9">
    <source>
        <dbReference type="NCBIfam" id="TIGR03303"/>
    </source>
</evidence>
<feature type="domain" description="POTRA" evidence="10">
    <location>
        <begin position="92"/>
        <end position="172"/>
    </location>
</feature>
<dbReference type="GO" id="GO:0043165">
    <property type="term" value="P:Gram-negative-bacterium-type cell outer membrane assembly"/>
    <property type="evidence" value="ECO:0007669"/>
    <property type="project" value="UniProtKB-UniRule"/>
</dbReference>
<evidence type="ECO:0000259" key="10">
    <source>
        <dbReference type="PROSITE" id="PS51779"/>
    </source>
</evidence>
<dbReference type="EMBL" id="CP048747">
    <property type="protein sequence ID" value="QIQ41828.1"/>
    <property type="molecule type" value="Genomic_DNA"/>
</dbReference>
<feature type="chain" id="PRO_5026399731" description="Outer membrane protein assembly factor BamA" evidence="8">
    <location>
        <begin position="21"/>
        <end position="800"/>
    </location>
</feature>
<gene>
    <name evidence="8 11" type="primary">bamA</name>
    <name evidence="11" type="ORF">G4A98_01180</name>
</gene>
<dbReference type="GO" id="GO:0051205">
    <property type="term" value="P:protein insertion into membrane"/>
    <property type="evidence" value="ECO:0007669"/>
    <property type="project" value="UniProtKB-UniRule"/>
</dbReference>
<comment type="subunit">
    <text evidence="8">Part of the Bam complex, which is composed of the outer membrane protein BamA, and four lipoproteins BamB, BamC, BamD and BamE.</text>
</comment>
<evidence type="ECO:0000256" key="3">
    <source>
        <dbReference type="ARBA" id="ARBA00022692"/>
    </source>
</evidence>
<evidence type="ECO:0000256" key="6">
    <source>
        <dbReference type="ARBA" id="ARBA00023136"/>
    </source>
</evidence>
<evidence type="ECO:0000256" key="4">
    <source>
        <dbReference type="ARBA" id="ARBA00022729"/>
    </source>
</evidence>
<keyword evidence="3 8" id="KW-0812">Transmembrane</keyword>
<dbReference type="Pfam" id="PF07244">
    <property type="entry name" value="POTRA"/>
    <property type="match status" value="5"/>
</dbReference>
<keyword evidence="5 8" id="KW-0677">Repeat</keyword>
<evidence type="ECO:0000256" key="8">
    <source>
        <dbReference type="HAMAP-Rule" id="MF_01430"/>
    </source>
</evidence>
<evidence type="ECO:0000313" key="11">
    <source>
        <dbReference type="EMBL" id="QIQ41828.1"/>
    </source>
</evidence>
<dbReference type="PANTHER" id="PTHR12815:SF23">
    <property type="entry name" value="OUTER MEMBRANE PROTEIN ASSEMBLY FACTOR BAMA"/>
    <property type="match status" value="1"/>
</dbReference>
<evidence type="ECO:0000256" key="7">
    <source>
        <dbReference type="ARBA" id="ARBA00023237"/>
    </source>
</evidence>
<dbReference type="InterPro" id="IPR023707">
    <property type="entry name" value="OM_assembly_BamA"/>
</dbReference>
<dbReference type="Pfam" id="PF01103">
    <property type="entry name" value="Omp85"/>
    <property type="match status" value="1"/>
</dbReference>
<dbReference type="Gene3D" id="2.40.160.50">
    <property type="entry name" value="membrane protein fhac: a member of the omp85/tpsb transporter family"/>
    <property type="match status" value="1"/>
</dbReference>
<feature type="domain" description="POTRA" evidence="10">
    <location>
        <begin position="175"/>
        <end position="263"/>
    </location>
</feature>
<dbReference type="Proteomes" id="UP000503183">
    <property type="component" value="Chromosome"/>
</dbReference>
<evidence type="ECO:0000256" key="2">
    <source>
        <dbReference type="ARBA" id="ARBA00022452"/>
    </source>
</evidence>
<dbReference type="InterPro" id="IPR000184">
    <property type="entry name" value="Bac_surfAg_D15"/>
</dbReference>
<keyword evidence="2 8" id="KW-1134">Transmembrane beta strand</keyword>
<comment type="subcellular location">
    <subcellularLocation>
        <location evidence="8">Cell outer membrane</location>
    </subcellularLocation>
    <subcellularLocation>
        <location evidence="1">Membrane</location>
    </subcellularLocation>
</comment>
<accession>A0A6G9JSU0</accession>
<feature type="domain" description="POTRA" evidence="10">
    <location>
        <begin position="347"/>
        <end position="421"/>
    </location>
</feature>
<keyword evidence="4 8" id="KW-0732">Signal</keyword>
<comment type="similarity">
    <text evidence="8">Belongs to the BamA family.</text>
</comment>
<dbReference type="NCBIfam" id="TIGR03303">
    <property type="entry name" value="OM_YaeT"/>
    <property type="match status" value="1"/>
</dbReference>
<dbReference type="GO" id="GO:1990063">
    <property type="term" value="C:Bam protein complex"/>
    <property type="evidence" value="ECO:0007669"/>
    <property type="project" value="TreeGrafter"/>
</dbReference>